<feature type="active site" evidence="5">
    <location>
        <position position="247"/>
    </location>
</feature>
<evidence type="ECO:0000256" key="2">
    <source>
        <dbReference type="ARBA" id="ARBA00023002"/>
    </source>
</evidence>
<organism evidence="7 8">
    <name type="scientific">Crinalium epipsammum PCC 9333</name>
    <dbReference type="NCBI Taxonomy" id="1173022"/>
    <lineage>
        <taxon>Bacteria</taxon>
        <taxon>Bacillati</taxon>
        <taxon>Cyanobacteriota</taxon>
        <taxon>Cyanophyceae</taxon>
        <taxon>Gomontiellales</taxon>
        <taxon>Gomontiellaceae</taxon>
        <taxon>Crinalium</taxon>
    </lineage>
</organism>
<dbReference type="Proteomes" id="UP000010472">
    <property type="component" value="Chromosome"/>
</dbReference>
<dbReference type="PATRIC" id="fig|1173022.3.peg.2649"/>
<dbReference type="SUPFAM" id="SSF53720">
    <property type="entry name" value="ALDH-like"/>
    <property type="match status" value="1"/>
</dbReference>
<proteinExistence type="inferred from homology"/>
<accession>K9W0K3</accession>
<dbReference type="GO" id="GO:0004029">
    <property type="term" value="F:aldehyde dehydrogenase (NAD+) activity"/>
    <property type="evidence" value="ECO:0007669"/>
    <property type="project" value="TreeGrafter"/>
</dbReference>
<keyword evidence="8" id="KW-1185">Reference proteome</keyword>
<dbReference type="HOGENOM" id="CLU_005391_3_1_3"/>
<evidence type="ECO:0000256" key="1">
    <source>
        <dbReference type="ARBA" id="ARBA00009986"/>
    </source>
</evidence>
<dbReference type="InterPro" id="IPR016163">
    <property type="entry name" value="Ald_DH_C"/>
</dbReference>
<dbReference type="CDD" id="cd07136">
    <property type="entry name" value="ALDH_YwdH-P39616"/>
    <property type="match status" value="1"/>
</dbReference>
<evidence type="ECO:0000256" key="3">
    <source>
        <dbReference type="ARBA" id="ARBA00023027"/>
    </source>
</evidence>
<dbReference type="GO" id="GO:0005737">
    <property type="term" value="C:cytoplasm"/>
    <property type="evidence" value="ECO:0007669"/>
    <property type="project" value="TreeGrafter"/>
</dbReference>
<dbReference type="RefSeq" id="WP_015203433.1">
    <property type="nucleotide sequence ID" value="NC_019753.1"/>
</dbReference>
<gene>
    <name evidence="7" type="ORF">Cri9333_2452</name>
</gene>
<dbReference type="InterPro" id="IPR016162">
    <property type="entry name" value="Ald_DH_N"/>
</dbReference>
<dbReference type="PANTHER" id="PTHR43570">
    <property type="entry name" value="ALDEHYDE DEHYDROGENASE"/>
    <property type="match status" value="1"/>
</dbReference>
<dbReference type="GO" id="GO:0006081">
    <property type="term" value="P:aldehyde metabolic process"/>
    <property type="evidence" value="ECO:0007669"/>
    <property type="project" value="InterPro"/>
</dbReference>
<keyword evidence="3" id="KW-0520">NAD</keyword>
<dbReference type="AlphaFoldDB" id="K9W0K3"/>
<dbReference type="InterPro" id="IPR015590">
    <property type="entry name" value="Aldehyde_DH_dom"/>
</dbReference>
<evidence type="ECO:0000313" key="8">
    <source>
        <dbReference type="Proteomes" id="UP000010472"/>
    </source>
</evidence>
<sequence>MLTQQSYNTILTEQRHFFASGKTKDVAFRIEQLKLLKKVITEQEINIQNALKDDLNKSEFESYLSEIGLCLEEINYAIKHIKSWAKPQKVNTPLTQFLASSQIYSEPLGIVLIIGAWNYPFQLMILPLVGAIAAGNCAILKPSELAVNTSEVLSNIINQTFASNFIHVIEGGKETTQQLLSEKFDHIFFTGSTEVGKIVMAEAAKQLTPVTLELGGKTPCIVDANTHIEYTARRIVWGKFLNAGQTCIAPDYLLVDKKVKQDLLTNIKSCIQNFYGNNPVESPDYGRIINEKHFNRLCKLLNTGEIIIGGENNLSDRYIAPTVIDRVSWEDAVMKEEIFGPILPVIEYNDLSEAIALVNSQPKPLALYFFSNNQQKQQQILRNTSSGGVSINDTVMHTGVPDLPFGGVGASGMGSYHGKASFDTFSHKKSILNKSFLVDLKVRYAPYKEKLKLVKQLMKS</sequence>
<keyword evidence="2 4" id="KW-0560">Oxidoreductase</keyword>
<dbReference type="OrthoDB" id="9762913at2"/>
<dbReference type="InterPro" id="IPR016161">
    <property type="entry name" value="Ald_DH/histidinol_DH"/>
</dbReference>
<comment type="similarity">
    <text evidence="1 4">Belongs to the aldehyde dehydrogenase family.</text>
</comment>
<dbReference type="FunFam" id="3.40.309.10:FF:000003">
    <property type="entry name" value="Aldehyde dehydrogenase"/>
    <property type="match status" value="1"/>
</dbReference>
<dbReference type="InterPro" id="IPR016160">
    <property type="entry name" value="Ald_DH_CS_CYS"/>
</dbReference>
<dbReference type="FunFam" id="3.40.605.10:FF:000004">
    <property type="entry name" value="Aldehyde dehydrogenase"/>
    <property type="match status" value="1"/>
</dbReference>
<dbReference type="Gene3D" id="3.40.309.10">
    <property type="entry name" value="Aldehyde Dehydrogenase, Chain A, domain 2"/>
    <property type="match status" value="1"/>
</dbReference>
<protein>
    <recommendedName>
        <fullName evidence="4">Aldehyde dehydrogenase</fullName>
    </recommendedName>
</protein>
<dbReference type="PIRSF" id="PIRSF036492">
    <property type="entry name" value="ALDH"/>
    <property type="match status" value="1"/>
</dbReference>
<evidence type="ECO:0000256" key="5">
    <source>
        <dbReference type="PIRSR" id="PIRSR036492-1"/>
    </source>
</evidence>
<reference evidence="7 8" key="1">
    <citation type="submission" date="2012-06" db="EMBL/GenBank/DDBJ databases">
        <title>Finished chromosome of genome of Crinalium epipsammum PCC 9333.</title>
        <authorList>
            <consortium name="US DOE Joint Genome Institute"/>
            <person name="Gugger M."/>
            <person name="Coursin T."/>
            <person name="Rippka R."/>
            <person name="Tandeau De Marsac N."/>
            <person name="Huntemann M."/>
            <person name="Wei C.-L."/>
            <person name="Han J."/>
            <person name="Detter J.C."/>
            <person name="Han C."/>
            <person name="Tapia R."/>
            <person name="Davenport K."/>
            <person name="Daligault H."/>
            <person name="Erkkila T."/>
            <person name="Gu W."/>
            <person name="Munk A.C.C."/>
            <person name="Teshima H."/>
            <person name="Xu Y."/>
            <person name="Chain P."/>
            <person name="Chen A."/>
            <person name="Krypides N."/>
            <person name="Mavromatis K."/>
            <person name="Markowitz V."/>
            <person name="Szeto E."/>
            <person name="Ivanova N."/>
            <person name="Mikhailova N."/>
            <person name="Ovchinnikova G."/>
            <person name="Pagani I."/>
            <person name="Pati A."/>
            <person name="Goodwin L."/>
            <person name="Peters L."/>
            <person name="Pitluck S."/>
            <person name="Woyke T."/>
            <person name="Kerfeld C."/>
        </authorList>
    </citation>
    <scope>NUCLEOTIDE SEQUENCE [LARGE SCALE GENOMIC DNA]</scope>
    <source>
        <strain evidence="7 8">PCC 9333</strain>
    </source>
</reference>
<dbReference type="Gene3D" id="3.40.605.10">
    <property type="entry name" value="Aldehyde Dehydrogenase, Chain A, domain 1"/>
    <property type="match status" value="1"/>
</dbReference>
<dbReference type="KEGG" id="cep:Cri9333_2452"/>
<dbReference type="STRING" id="1173022.Cri9333_2452"/>
<evidence type="ECO:0000313" key="7">
    <source>
        <dbReference type="EMBL" id="AFZ13319.1"/>
    </source>
</evidence>
<name>K9W0K3_9CYAN</name>
<dbReference type="PROSITE" id="PS00070">
    <property type="entry name" value="ALDEHYDE_DEHYDR_CYS"/>
    <property type="match status" value="1"/>
</dbReference>
<dbReference type="InterPro" id="IPR012394">
    <property type="entry name" value="Aldehyde_DH_NAD(P)"/>
</dbReference>
<feature type="domain" description="Aldehyde dehydrogenase" evidence="6">
    <location>
        <begin position="18"/>
        <end position="431"/>
    </location>
</feature>
<dbReference type="eggNOG" id="COG1012">
    <property type="taxonomic scope" value="Bacteria"/>
</dbReference>
<evidence type="ECO:0000259" key="6">
    <source>
        <dbReference type="Pfam" id="PF00171"/>
    </source>
</evidence>
<dbReference type="PANTHER" id="PTHR43570:SF16">
    <property type="entry name" value="ALDEHYDE DEHYDROGENASE TYPE III, ISOFORM Q"/>
    <property type="match status" value="1"/>
</dbReference>
<dbReference type="Pfam" id="PF00171">
    <property type="entry name" value="Aldedh"/>
    <property type="match status" value="1"/>
</dbReference>
<dbReference type="EMBL" id="CP003620">
    <property type="protein sequence ID" value="AFZ13319.1"/>
    <property type="molecule type" value="Genomic_DNA"/>
</dbReference>
<evidence type="ECO:0000256" key="4">
    <source>
        <dbReference type="PIRNR" id="PIRNR036492"/>
    </source>
</evidence>
<feature type="active site" evidence="5">
    <location>
        <position position="213"/>
    </location>
</feature>